<evidence type="ECO:0000313" key="2">
    <source>
        <dbReference type="EMBL" id="RRK30542.1"/>
    </source>
</evidence>
<dbReference type="EMBL" id="RHJS01000002">
    <property type="protein sequence ID" value="RRK30542.1"/>
    <property type="molecule type" value="Genomic_DNA"/>
</dbReference>
<dbReference type="Gene3D" id="3.20.20.150">
    <property type="entry name" value="Divalent-metal-dependent TIM barrel enzymes"/>
    <property type="match status" value="1"/>
</dbReference>
<dbReference type="GO" id="GO:0016853">
    <property type="term" value="F:isomerase activity"/>
    <property type="evidence" value="ECO:0007669"/>
    <property type="project" value="UniProtKB-KW"/>
</dbReference>
<dbReference type="PANTHER" id="PTHR12110">
    <property type="entry name" value="HYDROXYPYRUVATE ISOMERASE"/>
    <property type="match status" value="1"/>
</dbReference>
<accession>A0A3R8LW19</accession>
<dbReference type="InterPro" id="IPR013022">
    <property type="entry name" value="Xyl_isomerase-like_TIM-brl"/>
</dbReference>
<gene>
    <name evidence="2" type="ORF">EBB54_03450</name>
</gene>
<dbReference type="AlphaFoldDB" id="A0A3R8LW19"/>
<organism evidence="2 3">
    <name type="scientific">Schaedlerella arabinosiphila</name>
    <dbReference type="NCBI Taxonomy" id="2044587"/>
    <lineage>
        <taxon>Bacteria</taxon>
        <taxon>Bacillati</taxon>
        <taxon>Bacillota</taxon>
        <taxon>Clostridia</taxon>
        <taxon>Lachnospirales</taxon>
        <taxon>Lachnospiraceae</taxon>
        <taxon>Schaedlerella</taxon>
    </lineage>
</organism>
<reference evidence="2" key="1">
    <citation type="submission" date="2018-10" db="EMBL/GenBank/DDBJ databases">
        <title>Schaedlerella arabinophila gen. nov. sp. nov., isolated from the mouse intestinal tract and comparative analysis with the genome of the closely related altered Schaedler flora strain ASF502.</title>
        <authorList>
            <person name="Miyake S."/>
            <person name="Soh M."/>
            <person name="Seedorf H."/>
        </authorList>
    </citation>
    <scope>NUCLEOTIDE SEQUENCE [LARGE SCALE GENOMIC DNA]</scope>
    <source>
        <strain evidence="2">DSM 106076</strain>
    </source>
</reference>
<evidence type="ECO:0000259" key="1">
    <source>
        <dbReference type="Pfam" id="PF01261"/>
    </source>
</evidence>
<keyword evidence="3" id="KW-1185">Reference proteome</keyword>
<dbReference type="RefSeq" id="WP_125126356.1">
    <property type="nucleotide sequence ID" value="NZ_RHJS01000002.1"/>
</dbReference>
<dbReference type="InterPro" id="IPR050312">
    <property type="entry name" value="IolE/XylAMocC-like"/>
</dbReference>
<proteinExistence type="predicted"/>
<evidence type="ECO:0000313" key="3">
    <source>
        <dbReference type="Proteomes" id="UP000274920"/>
    </source>
</evidence>
<name>A0A3R8LW19_9FIRM</name>
<dbReference type="SUPFAM" id="SSF51658">
    <property type="entry name" value="Xylose isomerase-like"/>
    <property type="match status" value="1"/>
</dbReference>
<sequence>MGKINLQMYSFMDGMMNDSRENFRRAAEMGYDGVELFGPDFEIPAEELKALLDELNLQPVSLHAPKTEMVEGLIPFANTLGMQFIGIGMEVLKDEESVHSFAKTLNRIGKACAEKGLMLTYHNHTQEFADCSRIGSVPGATGAAEEKQAAGEACVSVQPENRHAAETALDGSRRTNRVIDVLMQETDPEYVSFELDAGWCAAAGFDPIAFVEQYSGRVKLIHIKESSRVVGPQPPMDFSMLPRDENGAPIFPEDLKKTMEDLKRINCRAGEGLVDWKALKETADKNGCRAYIVEREYSVSGNRLNDLKADLEHYRTQIS</sequence>
<dbReference type="Proteomes" id="UP000274920">
    <property type="component" value="Unassembled WGS sequence"/>
</dbReference>
<keyword evidence="2" id="KW-0413">Isomerase</keyword>
<dbReference type="PANTHER" id="PTHR12110:SF41">
    <property type="entry name" value="INOSOSE DEHYDRATASE"/>
    <property type="match status" value="1"/>
</dbReference>
<comment type="caution">
    <text evidence="2">The sequence shown here is derived from an EMBL/GenBank/DDBJ whole genome shotgun (WGS) entry which is preliminary data.</text>
</comment>
<dbReference type="InterPro" id="IPR036237">
    <property type="entry name" value="Xyl_isomerase-like_sf"/>
</dbReference>
<protein>
    <submittedName>
        <fullName evidence="2">Sugar phosphate isomerase/epimerase</fullName>
    </submittedName>
</protein>
<feature type="domain" description="Xylose isomerase-like TIM barrel" evidence="1">
    <location>
        <begin position="23"/>
        <end position="316"/>
    </location>
</feature>
<dbReference type="Pfam" id="PF01261">
    <property type="entry name" value="AP_endonuc_2"/>
    <property type="match status" value="1"/>
</dbReference>